<keyword evidence="3" id="KW-1185">Reference proteome</keyword>
<dbReference type="AlphaFoldDB" id="A0A3A8JMA3"/>
<evidence type="ECO:0000313" key="2">
    <source>
        <dbReference type="EMBL" id="RKG93444.1"/>
    </source>
</evidence>
<reference evidence="3" key="1">
    <citation type="submission" date="2018-09" db="EMBL/GenBank/DDBJ databases">
        <authorList>
            <person name="Livingstone P.G."/>
            <person name="Whitworth D.E."/>
        </authorList>
    </citation>
    <scope>NUCLEOTIDE SEQUENCE [LARGE SCALE GENOMIC DNA]</scope>
    <source>
        <strain evidence="3">CA054A</strain>
    </source>
</reference>
<protein>
    <submittedName>
        <fullName evidence="2">Permease</fullName>
    </submittedName>
</protein>
<gene>
    <name evidence="2" type="ORF">D7V88_02405</name>
</gene>
<dbReference type="EMBL" id="RAVZ01000008">
    <property type="protein sequence ID" value="RKG93444.1"/>
    <property type="molecule type" value="Genomic_DNA"/>
</dbReference>
<name>A0A3A8JMA3_9BACT</name>
<evidence type="ECO:0000313" key="3">
    <source>
        <dbReference type="Proteomes" id="UP000268094"/>
    </source>
</evidence>
<feature type="compositionally biased region" description="Polar residues" evidence="1">
    <location>
        <begin position="302"/>
        <end position="313"/>
    </location>
</feature>
<dbReference type="PANTHER" id="PTHR37946">
    <property type="entry name" value="SLL1969 PROTEIN"/>
    <property type="match status" value="1"/>
</dbReference>
<evidence type="ECO:0000256" key="1">
    <source>
        <dbReference type="SAM" id="MobiDB-lite"/>
    </source>
</evidence>
<dbReference type="InterPro" id="IPR029058">
    <property type="entry name" value="AB_hydrolase_fold"/>
</dbReference>
<dbReference type="OrthoDB" id="275181at2"/>
<sequence length="332" mass="37159">MNPFVMQYRKMKCQLKYLASYLDLDPRGNQVVRRTDFKRCPRPVLLLHGFFSTRRVLEVLEHRLRREGYCVWSIHLGGTMDRFNTHRIDELARKVQGKVDRLYERHPEMGPLTIIGHSKGGLIGTYYVKRLGGDARVRSLITLGTPHRGTRMAYLGCATLGWFSRSMWQLTPVSPFIKRLGEGAFPRHVRLTSIYSRDDAVALFPSSRLDVDGQPNVFNVEVSDVAHGELLTRRAVWEVIQRELALGYADEDAVPAALSTAPPRPSTRRPCGLRAGTWAANSTRSTTTCATSATWSGGLGPTTASPCSFSPAGSRSRCWAWARPPRDASSAR</sequence>
<dbReference type="SUPFAM" id="SSF53474">
    <property type="entry name" value="alpha/beta-Hydrolases"/>
    <property type="match status" value="1"/>
</dbReference>
<comment type="caution">
    <text evidence="2">The sequence shown here is derived from an EMBL/GenBank/DDBJ whole genome shotgun (WGS) entry which is preliminary data.</text>
</comment>
<dbReference type="Gene3D" id="3.40.50.1820">
    <property type="entry name" value="alpha/beta hydrolase"/>
    <property type="match status" value="1"/>
</dbReference>
<dbReference type="PANTHER" id="PTHR37946:SF1">
    <property type="entry name" value="SLL1969 PROTEIN"/>
    <property type="match status" value="1"/>
</dbReference>
<dbReference type="Proteomes" id="UP000268094">
    <property type="component" value="Unassembled WGS sequence"/>
</dbReference>
<proteinExistence type="predicted"/>
<organism evidence="2 3">
    <name type="scientific">Corallococcus terminator</name>
    <dbReference type="NCBI Taxonomy" id="2316733"/>
    <lineage>
        <taxon>Bacteria</taxon>
        <taxon>Pseudomonadati</taxon>
        <taxon>Myxococcota</taxon>
        <taxon>Myxococcia</taxon>
        <taxon>Myxococcales</taxon>
        <taxon>Cystobacterineae</taxon>
        <taxon>Myxococcaceae</taxon>
        <taxon>Corallococcus</taxon>
    </lineage>
</organism>
<accession>A0A3A8JMA3</accession>
<dbReference type="RefSeq" id="WP_120538958.1">
    <property type="nucleotide sequence ID" value="NZ_RAVZ01000008.1"/>
</dbReference>
<dbReference type="Pfam" id="PF02089">
    <property type="entry name" value="Palm_thioest"/>
    <property type="match status" value="1"/>
</dbReference>
<feature type="region of interest" description="Disordered" evidence="1">
    <location>
        <begin position="290"/>
        <end position="315"/>
    </location>
</feature>